<evidence type="ECO:0000313" key="2">
    <source>
        <dbReference type="EMBL" id="QEG37880.1"/>
    </source>
</evidence>
<accession>A0A5B9QJX3</accession>
<keyword evidence="3" id="KW-1185">Reference proteome</keyword>
<dbReference type="RefSeq" id="WP_148076050.1">
    <property type="nucleotide sequence ID" value="NZ_CP042913.1"/>
</dbReference>
<dbReference type="OrthoDB" id="291303at2"/>
<proteinExistence type="predicted"/>
<evidence type="ECO:0000313" key="3">
    <source>
        <dbReference type="Proteomes" id="UP000323917"/>
    </source>
</evidence>
<protein>
    <recommendedName>
        <fullName evidence="4">Small basic protein</fullName>
    </recommendedName>
</protein>
<organism evidence="2 3">
    <name type="scientific">Bythopirellula goksoeyrii</name>
    <dbReference type="NCBI Taxonomy" id="1400387"/>
    <lineage>
        <taxon>Bacteria</taxon>
        <taxon>Pseudomonadati</taxon>
        <taxon>Planctomycetota</taxon>
        <taxon>Planctomycetia</taxon>
        <taxon>Pirellulales</taxon>
        <taxon>Lacipirellulaceae</taxon>
        <taxon>Bythopirellula</taxon>
    </lineage>
</organism>
<sequence length="74" mass="8492">MTIDKSLKIRRGATSNRSVLTRVERLEKLKETERWSEGDSPLGLAKVRVRKLQMKKKKKKEKEDDAEAAPAAKK</sequence>
<reference evidence="2 3" key="1">
    <citation type="submission" date="2019-08" db="EMBL/GenBank/DDBJ databases">
        <title>Deep-cultivation of Planctomycetes and their phenomic and genomic characterization uncovers novel biology.</title>
        <authorList>
            <person name="Wiegand S."/>
            <person name="Jogler M."/>
            <person name="Boedeker C."/>
            <person name="Pinto D."/>
            <person name="Vollmers J."/>
            <person name="Rivas-Marin E."/>
            <person name="Kohn T."/>
            <person name="Peeters S.H."/>
            <person name="Heuer A."/>
            <person name="Rast P."/>
            <person name="Oberbeckmann S."/>
            <person name="Bunk B."/>
            <person name="Jeske O."/>
            <person name="Meyerdierks A."/>
            <person name="Storesund J.E."/>
            <person name="Kallscheuer N."/>
            <person name="Luecker S."/>
            <person name="Lage O.M."/>
            <person name="Pohl T."/>
            <person name="Merkel B.J."/>
            <person name="Hornburger P."/>
            <person name="Mueller R.-W."/>
            <person name="Bruemmer F."/>
            <person name="Labrenz M."/>
            <person name="Spormann A.M."/>
            <person name="Op den Camp H."/>
            <person name="Overmann J."/>
            <person name="Amann R."/>
            <person name="Jetten M.S.M."/>
            <person name="Mascher T."/>
            <person name="Medema M.H."/>
            <person name="Devos D.P."/>
            <person name="Kaster A.-K."/>
            <person name="Ovreas L."/>
            <person name="Rohde M."/>
            <person name="Galperin M.Y."/>
            <person name="Jogler C."/>
        </authorList>
    </citation>
    <scope>NUCLEOTIDE SEQUENCE [LARGE SCALE GENOMIC DNA]</scope>
    <source>
        <strain evidence="2 3">Pr1d</strain>
    </source>
</reference>
<name>A0A5B9QJX3_9BACT</name>
<dbReference type="NCBIfam" id="TIGR04137">
    <property type="entry name" value="Chlam_Ver_rRNA"/>
    <property type="match status" value="1"/>
</dbReference>
<dbReference type="AlphaFoldDB" id="A0A5B9QJX3"/>
<dbReference type="Proteomes" id="UP000323917">
    <property type="component" value="Chromosome"/>
</dbReference>
<gene>
    <name evidence="2" type="ORF">Pr1d_52280</name>
</gene>
<dbReference type="InterPro" id="IPR026405">
    <property type="entry name" value="Chlam/Ver/Plancto_rRNA"/>
</dbReference>
<dbReference type="EMBL" id="CP042913">
    <property type="protein sequence ID" value="QEG37880.1"/>
    <property type="molecule type" value="Genomic_DNA"/>
</dbReference>
<feature type="region of interest" description="Disordered" evidence="1">
    <location>
        <begin position="53"/>
        <end position="74"/>
    </location>
</feature>
<evidence type="ECO:0000256" key="1">
    <source>
        <dbReference type="SAM" id="MobiDB-lite"/>
    </source>
</evidence>
<evidence type="ECO:0008006" key="4">
    <source>
        <dbReference type="Google" id="ProtNLM"/>
    </source>
</evidence>
<dbReference type="KEGG" id="bgok:Pr1d_52280"/>